<evidence type="ECO:0000256" key="1">
    <source>
        <dbReference type="ARBA" id="ARBA00010541"/>
    </source>
</evidence>
<keyword evidence="5" id="KW-0472">Membrane</keyword>
<dbReference type="InterPro" id="IPR009003">
    <property type="entry name" value="Peptidase_S1_PA"/>
</dbReference>
<dbReference type="GO" id="GO:0004252">
    <property type="term" value="F:serine-type endopeptidase activity"/>
    <property type="evidence" value="ECO:0007669"/>
    <property type="project" value="InterPro"/>
</dbReference>
<feature type="transmembrane region" description="Helical" evidence="5">
    <location>
        <begin position="22"/>
        <end position="45"/>
    </location>
</feature>
<dbReference type="Gene3D" id="2.40.10.10">
    <property type="entry name" value="Trypsin-like serine proteases"/>
    <property type="match status" value="2"/>
</dbReference>
<proteinExistence type="inferred from homology"/>
<dbReference type="InterPro" id="IPR036034">
    <property type="entry name" value="PDZ_sf"/>
</dbReference>
<comment type="caution">
    <text evidence="7">The sequence shown here is derived from an EMBL/GenBank/DDBJ whole genome shotgun (WGS) entry which is preliminary data.</text>
</comment>
<evidence type="ECO:0000313" key="7">
    <source>
        <dbReference type="EMBL" id="OPG15012.1"/>
    </source>
</evidence>
<organism evidence="7 8">
    <name type="scientific">Ferroacidibacillus organovorans</name>
    <dbReference type="NCBI Taxonomy" id="1765683"/>
    <lineage>
        <taxon>Bacteria</taxon>
        <taxon>Bacillati</taxon>
        <taxon>Bacillota</taxon>
        <taxon>Bacilli</taxon>
        <taxon>Bacillales</taxon>
        <taxon>Alicyclobacillaceae</taxon>
        <taxon>Ferroacidibacillus</taxon>
    </lineage>
</organism>
<dbReference type="Proteomes" id="UP000190229">
    <property type="component" value="Unassembled WGS sequence"/>
</dbReference>
<evidence type="ECO:0000259" key="6">
    <source>
        <dbReference type="Pfam" id="PF13180"/>
    </source>
</evidence>
<dbReference type="PANTHER" id="PTHR43343">
    <property type="entry name" value="PEPTIDASE S12"/>
    <property type="match status" value="1"/>
</dbReference>
<protein>
    <recommendedName>
        <fullName evidence="6">PDZ domain-containing protein</fullName>
    </recommendedName>
</protein>
<dbReference type="PANTHER" id="PTHR43343:SF3">
    <property type="entry name" value="PROTEASE DO-LIKE 8, CHLOROPLASTIC"/>
    <property type="match status" value="1"/>
</dbReference>
<evidence type="ECO:0000256" key="4">
    <source>
        <dbReference type="ARBA" id="ARBA00022825"/>
    </source>
</evidence>
<dbReference type="GO" id="GO:0006508">
    <property type="term" value="P:proteolysis"/>
    <property type="evidence" value="ECO:0007669"/>
    <property type="project" value="UniProtKB-KW"/>
</dbReference>
<keyword evidence="8" id="KW-1185">Reference proteome</keyword>
<dbReference type="EMBL" id="MWPS01000046">
    <property type="protein sequence ID" value="OPG15012.1"/>
    <property type="molecule type" value="Genomic_DNA"/>
</dbReference>
<dbReference type="PRINTS" id="PR00834">
    <property type="entry name" value="PROTEASES2C"/>
</dbReference>
<feature type="domain" description="PDZ" evidence="6">
    <location>
        <begin position="300"/>
        <end position="383"/>
    </location>
</feature>
<reference evidence="7 8" key="1">
    <citation type="submission" date="2017-02" db="EMBL/GenBank/DDBJ databases">
        <title>Draft genome of Acidibacillus ferrooxidans Huett2.</title>
        <authorList>
            <person name="Schopf S."/>
        </authorList>
    </citation>
    <scope>NUCLEOTIDE SEQUENCE [LARGE SCALE GENOMIC DNA]</scope>
    <source>
        <strain evidence="7 8">Huett2</strain>
    </source>
</reference>
<evidence type="ECO:0000256" key="5">
    <source>
        <dbReference type="SAM" id="Phobius"/>
    </source>
</evidence>
<sequence>MGYYDDGEFRSERRARSGAGKWVAVVVVSALIGSGSTLAVGDYLLNNSGALAAATDANLQPVSARAAQTISVNVNDGIVSAVRKVTPAVVGVINMQYAPNAAGTANVLQEAGVGSGVIFDLHGYIVTNNHVVEGATKVEVVLHDGRHVYATVVGTDPYTDLAVLKIPGSDIKPRNVAVFGNSALLEPGDPAIAIGNPAGLDFSDSVTVGVISATQRTMPVQDEATGQVIGEETVLQTDAAINPGNSGGPLCNIDGQIIGINSSKIVAKGFEGMGFSIPINEVRTIATEIVQTGHASHPALGIEGESLAAVPQEYQPNVPVNYGVWVYKVDSNSAKASGIEHGDVIVGINQYKITGFSDLRAVLWDHFKAGDKVQVTYYRGQQKYTSPLVLGQLPPYQPPTASSSSGGGSFVIPNPFSGGGGSGSGSGSGFSFP</sequence>
<name>A0A1V4EQ39_9BACL</name>
<comment type="similarity">
    <text evidence="1">Belongs to the peptidase S1C family.</text>
</comment>
<keyword evidence="5" id="KW-0812">Transmembrane</keyword>
<evidence type="ECO:0000256" key="2">
    <source>
        <dbReference type="ARBA" id="ARBA00022670"/>
    </source>
</evidence>
<keyword evidence="4" id="KW-0720">Serine protease</keyword>
<keyword evidence="5" id="KW-1133">Transmembrane helix</keyword>
<dbReference type="Pfam" id="PF13180">
    <property type="entry name" value="PDZ_2"/>
    <property type="match status" value="1"/>
</dbReference>
<gene>
    <name evidence="7" type="ORF">B2M26_14365</name>
</gene>
<dbReference type="RefSeq" id="WP_079291792.1">
    <property type="nucleotide sequence ID" value="NZ_MWPS01000046.1"/>
</dbReference>
<dbReference type="SUPFAM" id="SSF50156">
    <property type="entry name" value="PDZ domain-like"/>
    <property type="match status" value="1"/>
</dbReference>
<keyword evidence="2" id="KW-0645">Protease</keyword>
<dbReference type="AlphaFoldDB" id="A0A1V4EQ39"/>
<dbReference type="InterPro" id="IPR001940">
    <property type="entry name" value="Peptidase_S1C"/>
</dbReference>
<dbReference type="InterPro" id="IPR001478">
    <property type="entry name" value="PDZ"/>
</dbReference>
<evidence type="ECO:0000313" key="8">
    <source>
        <dbReference type="Proteomes" id="UP000190229"/>
    </source>
</evidence>
<dbReference type="InterPro" id="IPR051201">
    <property type="entry name" value="Chloro_Bact_Ser_Proteases"/>
</dbReference>
<keyword evidence="3" id="KW-0378">Hydrolase</keyword>
<dbReference type="SUPFAM" id="SSF50494">
    <property type="entry name" value="Trypsin-like serine proteases"/>
    <property type="match status" value="1"/>
</dbReference>
<accession>A0A1V4EQ39</accession>
<dbReference type="Pfam" id="PF13365">
    <property type="entry name" value="Trypsin_2"/>
    <property type="match status" value="1"/>
</dbReference>
<dbReference type="InterPro" id="IPR043504">
    <property type="entry name" value="Peptidase_S1_PA_chymotrypsin"/>
</dbReference>
<dbReference type="Gene3D" id="2.30.42.10">
    <property type="match status" value="1"/>
</dbReference>
<evidence type="ECO:0000256" key="3">
    <source>
        <dbReference type="ARBA" id="ARBA00022801"/>
    </source>
</evidence>